<dbReference type="Proteomes" id="UP000595564">
    <property type="component" value="Chromosome"/>
</dbReference>
<keyword evidence="3" id="KW-0677">Repeat</keyword>
<dbReference type="GO" id="GO:0005886">
    <property type="term" value="C:plasma membrane"/>
    <property type="evidence" value="ECO:0007669"/>
    <property type="project" value="UniProtKB-SubCell"/>
</dbReference>
<dbReference type="KEGG" id="thyd:TTHT_1752"/>
<keyword evidence="5 6" id="KW-0411">Iron-sulfur</keyword>
<comment type="catalytic activity">
    <reaction evidence="6">
        <text>a quinone + NADH + 5 H(+)(in) = a quinol + NAD(+) + 4 H(+)(out)</text>
        <dbReference type="Rhea" id="RHEA:57888"/>
        <dbReference type="ChEBI" id="CHEBI:15378"/>
        <dbReference type="ChEBI" id="CHEBI:24646"/>
        <dbReference type="ChEBI" id="CHEBI:57540"/>
        <dbReference type="ChEBI" id="CHEBI:57945"/>
        <dbReference type="ChEBI" id="CHEBI:132124"/>
    </reaction>
</comment>
<dbReference type="GO" id="GO:0051539">
    <property type="term" value="F:4 iron, 4 sulfur cluster binding"/>
    <property type="evidence" value="ECO:0007669"/>
    <property type="project" value="UniProtKB-KW"/>
</dbReference>
<comment type="function">
    <text evidence="6">NDH-1 shuttles electrons from NADH, via FMN and iron-sulfur (Fe-S) centers, to quinones in the respiratory chain. The immediate electron acceptor for the enzyme in this species is believed to be ubiquinone. Couples the redox reaction to proton translocation (for every two electrons transferred, four hydrogen ions are translocated across the cytoplasmic membrane), and thus conserves the redox energy in a proton gradient.</text>
</comment>
<proteinExistence type="inferred from homology"/>
<keyword evidence="6" id="KW-0520">NAD</keyword>
<dbReference type="PANTHER" id="PTHR10849:SF35">
    <property type="entry name" value="FORMATE HYDROGENLYASE SUBUNIT 6-RELATED"/>
    <property type="match status" value="1"/>
</dbReference>
<feature type="binding site" evidence="6">
    <location>
        <position position="66"/>
    </location>
    <ligand>
        <name>[4Fe-4S] cluster</name>
        <dbReference type="ChEBI" id="CHEBI:49883"/>
        <label>1</label>
    </ligand>
</feature>
<comment type="subunit">
    <text evidence="6">NDH-1 is composed of 14 different subunits. Subunits NuoA, H, J, K, L, M, N constitute the membrane sector of the complex.</text>
</comment>
<comment type="subcellular location">
    <subcellularLocation>
        <location evidence="6">Cell membrane</location>
        <topology evidence="6">Peripheral membrane protein</topology>
    </subcellularLocation>
</comment>
<keyword evidence="6" id="KW-0830">Ubiquinone</keyword>
<feature type="binding site" evidence="6">
    <location>
        <position position="113"/>
    </location>
    <ligand>
        <name>[4Fe-4S] cluster</name>
        <dbReference type="ChEBI" id="CHEBI:49883"/>
        <label>1</label>
    </ligand>
</feature>
<dbReference type="HAMAP" id="MF_01351">
    <property type="entry name" value="NDH1_NuoI"/>
    <property type="match status" value="1"/>
</dbReference>
<keyword evidence="1 6" id="KW-0004">4Fe-4S</keyword>
<keyword evidence="2 6" id="KW-0479">Metal-binding</keyword>
<dbReference type="GO" id="GO:0009060">
    <property type="term" value="P:aerobic respiration"/>
    <property type="evidence" value="ECO:0007669"/>
    <property type="project" value="TreeGrafter"/>
</dbReference>
<evidence type="ECO:0000256" key="5">
    <source>
        <dbReference type="ARBA" id="ARBA00023014"/>
    </source>
</evidence>
<evidence type="ECO:0000313" key="8">
    <source>
        <dbReference type="EMBL" id="BBB33222.1"/>
    </source>
</evidence>
<evidence type="ECO:0000256" key="3">
    <source>
        <dbReference type="ARBA" id="ARBA00022737"/>
    </source>
</evidence>
<feature type="binding site" evidence="6">
    <location>
        <position position="109"/>
    </location>
    <ligand>
        <name>[4Fe-4S] cluster</name>
        <dbReference type="ChEBI" id="CHEBI:49883"/>
        <label>2</label>
    </ligand>
</feature>
<dbReference type="NCBIfam" id="TIGR01971">
    <property type="entry name" value="NuoI"/>
    <property type="match status" value="1"/>
</dbReference>
<keyword evidence="6" id="KW-1278">Translocase</keyword>
<sequence>MKGLVNFIKTFNYKDLIQGAAVTFKHQFKKTVTVQYPKQKLKPFPRFRGRLTLLKDENGEDKCVCCMACVRICPTQVIEIKPGKKEGRKTRYPEEYNFNMDRCIFCGLCVESCNFGAIKLNDEYELAQYSRKDFYFNKEKMYVPTPKVEYKK</sequence>
<dbReference type="AlphaFoldDB" id="A0A7R6PV13"/>
<dbReference type="GO" id="GO:0050136">
    <property type="term" value="F:NADH dehydrogenase (quinone) (non-electrogenic) activity"/>
    <property type="evidence" value="ECO:0007669"/>
    <property type="project" value="UniProtKB-UniRule"/>
</dbReference>
<dbReference type="GO" id="GO:0005506">
    <property type="term" value="F:iron ion binding"/>
    <property type="evidence" value="ECO:0007669"/>
    <property type="project" value="UniProtKB-UniRule"/>
</dbReference>
<keyword evidence="6" id="KW-0472">Membrane</keyword>
<keyword evidence="4 6" id="KW-0408">Iron</keyword>
<feature type="domain" description="4Fe-4S ferredoxin-type" evidence="7">
    <location>
        <begin position="54"/>
        <end position="83"/>
    </location>
</feature>
<keyword evidence="8" id="KW-0560">Oxidoreductase</keyword>
<evidence type="ECO:0000256" key="2">
    <source>
        <dbReference type="ARBA" id="ARBA00022723"/>
    </source>
</evidence>
<accession>A0A7R6PV13</accession>
<evidence type="ECO:0000256" key="4">
    <source>
        <dbReference type="ARBA" id="ARBA00023004"/>
    </source>
</evidence>
<name>A0A7R6PV13_9BACT</name>
<feature type="binding site" evidence="6">
    <location>
        <position position="103"/>
    </location>
    <ligand>
        <name>[4Fe-4S] cluster</name>
        <dbReference type="ChEBI" id="CHEBI:49883"/>
        <label>2</label>
    </ligand>
</feature>
<dbReference type="Gene3D" id="3.30.70.3270">
    <property type="match status" value="1"/>
</dbReference>
<evidence type="ECO:0000313" key="9">
    <source>
        <dbReference type="Proteomes" id="UP000595564"/>
    </source>
</evidence>
<feature type="domain" description="4Fe-4S ferredoxin-type" evidence="7">
    <location>
        <begin position="94"/>
        <end position="123"/>
    </location>
</feature>
<dbReference type="EC" id="7.1.1.-" evidence="6"/>
<evidence type="ECO:0000256" key="6">
    <source>
        <dbReference type="HAMAP-Rule" id="MF_01351"/>
    </source>
</evidence>
<reference evidence="8 9" key="1">
    <citation type="journal article" date="2012" name="Extremophiles">
        <title>Thermotomaculum hydrothermale gen. nov., sp. nov., a novel heterotrophic thermophile within the phylum Acidobacteria from a deep-sea hydrothermal vent chimney in the Southern Okinawa Trough.</title>
        <authorList>
            <person name="Izumi H."/>
            <person name="Nunoura T."/>
            <person name="Miyazaki M."/>
            <person name="Mino S."/>
            <person name="Toki T."/>
            <person name="Takai K."/>
            <person name="Sako Y."/>
            <person name="Sawabe T."/>
            <person name="Nakagawa S."/>
        </authorList>
    </citation>
    <scope>NUCLEOTIDE SEQUENCE [LARGE SCALE GENOMIC DNA]</scope>
    <source>
        <strain evidence="8 9">AC55</strain>
    </source>
</reference>
<feature type="binding site" evidence="6">
    <location>
        <position position="106"/>
    </location>
    <ligand>
        <name>[4Fe-4S] cluster</name>
        <dbReference type="ChEBI" id="CHEBI:49883"/>
        <label>2</label>
    </ligand>
</feature>
<gene>
    <name evidence="6" type="primary">nuoI</name>
    <name evidence="8" type="ORF">TTHT_1752</name>
</gene>
<feature type="binding site" evidence="6">
    <location>
        <position position="69"/>
    </location>
    <ligand>
        <name>[4Fe-4S] cluster</name>
        <dbReference type="ChEBI" id="CHEBI:49883"/>
        <label>1</label>
    </ligand>
</feature>
<dbReference type="Pfam" id="PF12838">
    <property type="entry name" value="Fer4_7"/>
    <property type="match status" value="1"/>
</dbReference>
<dbReference type="InterPro" id="IPR017896">
    <property type="entry name" value="4Fe4S_Fe-S-bd"/>
</dbReference>
<dbReference type="PROSITE" id="PS00198">
    <property type="entry name" value="4FE4S_FER_1"/>
    <property type="match status" value="1"/>
</dbReference>
<comment type="cofactor">
    <cofactor evidence="6">
        <name>[4Fe-4S] cluster</name>
        <dbReference type="ChEBI" id="CHEBI:49883"/>
    </cofactor>
    <text evidence="6">Binds 2 [4Fe-4S] clusters per subunit.</text>
</comment>
<organism evidence="8 9">
    <name type="scientific">Thermotomaculum hydrothermale</name>
    <dbReference type="NCBI Taxonomy" id="981385"/>
    <lineage>
        <taxon>Bacteria</taxon>
        <taxon>Pseudomonadati</taxon>
        <taxon>Acidobacteriota</taxon>
        <taxon>Holophagae</taxon>
        <taxon>Thermotomaculales</taxon>
        <taxon>Thermotomaculaceae</taxon>
        <taxon>Thermotomaculum</taxon>
    </lineage>
</organism>
<protein>
    <recommendedName>
        <fullName evidence="6">NADH-quinone oxidoreductase subunit I</fullName>
        <ecNumber evidence="6">7.1.1.-</ecNumber>
    </recommendedName>
    <alternativeName>
        <fullName evidence="6">NADH dehydrogenase I subunit I</fullName>
    </alternativeName>
    <alternativeName>
        <fullName evidence="6">NDH-1 subunit I</fullName>
    </alternativeName>
</protein>
<keyword evidence="6" id="KW-1003">Cell membrane</keyword>
<dbReference type="InterPro" id="IPR010226">
    <property type="entry name" value="NADH_quinone_OxRdtase_chainI"/>
</dbReference>
<evidence type="ECO:0000256" key="1">
    <source>
        <dbReference type="ARBA" id="ARBA00022485"/>
    </source>
</evidence>
<evidence type="ECO:0000259" key="7">
    <source>
        <dbReference type="PROSITE" id="PS51379"/>
    </source>
</evidence>
<feature type="binding site" evidence="6">
    <location>
        <position position="73"/>
    </location>
    <ligand>
        <name>[4Fe-4S] cluster</name>
        <dbReference type="ChEBI" id="CHEBI:49883"/>
        <label>2</label>
    </ligand>
</feature>
<dbReference type="PROSITE" id="PS51379">
    <property type="entry name" value="4FE4S_FER_2"/>
    <property type="match status" value="2"/>
</dbReference>
<feature type="binding site" evidence="6">
    <location>
        <position position="63"/>
    </location>
    <ligand>
        <name>[4Fe-4S] cluster</name>
        <dbReference type="ChEBI" id="CHEBI:49883"/>
        <label>1</label>
    </ligand>
</feature>
<dbReference type="EMBL" id="AP017470">
    <property type="protein sequence ID" value="BBB33222.1"/>
    <property type="molecule type" value="Genomic_DNA"/>
</dbReference>
<dbReference type="InterPro" id="IPR017900">
    <property type="entry name" value="4Fe4S_Fe_S_CS"/>
</dbReference>
<dbReference type="GO" id="GO:0048038">
    <property type="term" value="F:quinone binding"/>
    <property type="evidence" value="ECO:0007669"/>
    <property type="project" value="UniProtKB-KW"/>
</dbReference>
<keyword evidence="6" id="KW-0874">Quinone</keyword>
<dbReference type="PANTHER" id="PTHR10849">
    <property type="entry name" value="NADH DEHYDROGENASE UBIQUINONE IRON-SULFUR PROTEIN 8, MITOCHONDRIAL"/>
    <property type="match status" value="1"/>
</dbReference>
<comment type="similarity">
    <text evidence="6">Belongs to the complex I 23 kDa subunit family.</text>
</comment>
<dbReference type="SUPFAM" id="SSF54862">
    <property type="entry name" value="4Fe-4S ferredoxins"/>
    <property type="match status" value="1"/>
</dbReference>
<keyword evidence="9" id="KW-1185">Reference proteome</keyword>